<comment type="caution">
    <text evidence="2">The sequence shown here is derived from an EMBL/GenBank/DDBJ whole genome shotgun (WGS) entry which is preliminary data.</text>
</comment>
<dbReference type="OrthoDB" id="7605636at2"/>
<evidence type="ECO:0000256" key="1">
    <source>
        <dbReference type="SAM" id="MobiDB-lite"/>
    </source>
</evidence>
<dbReference type="Proteomes" id="UP000266677">
    <property type="component" value="Unassembled WGS sequence"/>
</dbReference>
<organism evidence="2 3">
    <name type="scientific">Nocardia panacis</name>
    <dbReference type="NCBI Taxonomy" id="2340916"/>
    <lineage>
        <taxon>Bacteria</taxon>
        <taxon>Bacillati</taxon>
        <taxon>Actinomycetota</taxon>
        <taxon>Actinomycetes</taxon>
        <taxon>Mycobacteriales</taxon>
        <taxon>Nocardiaceae</taxon>
        <taxon>Nocardia</taxon>
    </lineage>
</organism>
<evidence type="ECO:0000313" key="3">
    <source>
        <dbReference type="Proteomes" id="UP000266677"/>
    </source>
</evidence>
<dbReference type="AlphaFoldDB" id="A0A3A4K2M6"/>
<feature type="region of interest" description="Disordered" evidence="1">
    <location>
        <begin position="1"/>
        <end position="24"/>
    </location>
</feature>
<sequence length="115" mass="12139">MRRLGGQHAVHLHHEGELHSFLPGDTVPEWAAERITNPHAWEPPTGAPAVSVTAEEDEDADSDQGDLDGIPAQAGPGASRARWASYAVANGVAVEEAWKRDDIIAACEAAGVRVA</sequence>
<feature type="compositionally biased region" description="Acidic residues" evidence="1">
    <location>
        <begin position="54"/>
        <end position="66"/>
    </location>
</feature>
<evidence type="ECO:0000313" key="2">
    <source>
        <dbReference type="EMBL" id="RJO74167.1"/>
    </source>
</evidence>
<reference evidence="2 3" key="1">
    <citation type="submission" date="2018-09" db="EMBL/GenBank/DDBJ databases">
        <title>YIM PH21274 draft genome.</title>
        <authorList>
            <person name="Miao C."/>
        </authorList>
    </citation>
    <scope>NUCLEOTIDE SEQUENCE [LARGE SCALE GENOMIC DNA]</scope>
    <source>
        <strain evidence="2 3">YIM PH 21724</strain>
    </source>
</reference>
<name>A0A3A4K2M6_9NOCA</name>
<dbReference type="EMBL" id="QZFU01000020">
    <property type="protein sequence ID" value="RJO74167.1"/>
    <property type="molecule type" value="Genomic_DNA"/>
</dbReference>
<gene>
    <name evidence="2" type="ORF">D5S18_18615</name>
</gene>
<protein>
    <submittedName>
        <fullName evidence="2">Uncharacterized protein</fullName>
    </submittedName>
</protein>
<dbReference type="RefSeq" id="WP_120042333.1">
    <property type="nucleotide sequence ID" value="NZ_QZFU01000020.1"/>
</dbReference>
<keyword evidence="3" id="KW-1185">Reference proteome</keyword>
<proteinExistence type="predicted"/>
<feature type="region of interest" description="Disordered" evidence="1">
    <location>
        <begin position="36"/>
        <end position="78"/>
    </location>
</feature>
<accession>A0A3A4K2M6</accession>